<organism evidence="1 2">
    <name type="scientific">Oenococcus sicerae</name>
    <dbReference type="NCBI Taxonomy" id="2203724"/>
    <lineage>
        <taxon>Bacteria</taxon>
        <taxon>Bacillati</taxon>
        <taxon>Bacillota</taxon>
        <taxon>Bacilli</taxon>
        <taxon>Lactobacillales</taxon>
        <taxon>Lactobacillaceae</taxon>
        <taxon>Oenococcus</taxon>
    </lineage>
</organism>
<dbReference type="EMBL" id="CP029684">
    <property type="protein sequence ID" value="QAS70269.1"/>
    <property type="molecule type" value="Genomic_DNA"/>
</dbReference>
<dbReference type="RefSeq" id="WP_128686738.1">
    <property type="nucleotide sequence ID" value="NZ_CP029684.2"/>
</dbReference>
<gene>
    <name evidence="1" type="ORF">DLJ48_06915</name>
</gene>
<evidence type="ECO:0000313" key="2">
    <source>
        <dbReference type="Proteomes" id="UP000286907"/>
    </source>
</evidence>
<protein>
    <submittedName>
        <fullName evidence="1">Uncharacterized protein</fullName>
    </submittedName>
</protein>
<proteinExistence type="predicted"/>
<dbReference type="Pfam" id="PF09682">
    <property type="entry name" value="Phage_holin_6_1"/>
    <property type="match status" value="1"/>
</dbReference>
<evidence type="ECO:0000313" key="1">
    <source>
        <dbReference type="EMBL" id="QAS70269.1"/>
    </source>
</evidence>
<accession>A0ABX5QNB4</accession>
<dbReference type="Proteomes" id="UP000286907">
    <property type="component" value="Chromosome"/>
</dbReference>
<dbReference type="InterPro" id="IPR010026">
    <property type="entry name" value="Phage_holin_LL-H"/>
</dbReference>
<sequence>MQVIFNTLYVLLGAFGIGALFLGLHALISVAEAKNAQALASAQTEKAKLRNEHIQTALAFADQVVSLAEKTLGTGGEKEKYATDLLNKRLQDNGLAGNFTPDQIEGYIKAGVDVLKSKGLEIHAPKAEVSEAK</sequence>
<keyword evidence="2" id="KW-1185">Reference proteome</keyword>
<reference evidence="1 2" key="1">
    <citation type="journal article" date="2019" name="Syst. Appl. Microbiol.">
        <title>Oenococcus sicerae sp. nov., isolated from French cider.</title>
        <authorList>
            <person name="Cousin F.J."/>
            <person name="Le Guellec R."/>
            <person name="Chagnot C."/>
            <person name="Goux D."/>
            <person name="Dalmasso M."/>
            <person name="Laplace J.M."/>
            <person name="Cretenet M."/>
        </authorList>
    </citation>
    <scope>NUCLEOTIDE SEQUENCE [LARGE SCALE GENOMIC DNA]</scope>
    <source>
        <strain evidence="1 2">UCMA 15228</strain>
    </source>
</reference>
<name>A0ABX5QNB4_9LACO</name>